<accession>A0A8T2RNG5</accession>
<dbReference type="InterPro" id="IPR027417">
    <property type="entry name" value="P-loop_NTPase"/>
</dbReference>
<dbReference type="Proteomes" id="UP000825935">
    <property type="component" value="Chromosome 26"/>
</dbReference>
<gene>
    <name evidence="3" type="ORF">KP509_26G054900</name>
</gene>
<reference evidence="3" key="1">
    <citation type="submission" date="2021-08" db="EMBL/GenBank/DDBJ databases">
        <title>WGS assembly of Ceratopteris richardii.</title>
        <authorList>
            <person name="Marchant D.B."/>
            <person name="Chen G."/>
            <person name="Jenkins J."/>
            <person name="Shu S."/>
            <person name="Leebens-Mack J."/>
            <person name="Grimwood J."/>
            <person name="Schmutz J."/>
            <person name="Soltis P."/>
            <person name="Soltis D."/>
            <person name="Chen Z.-H."/>
        </authorList>
    </citation>
    <scope>NUCLEOTIDE SEQUENCE</scope>
    <source>
        <strain evidence="3">Whitten #5841</strain>
        <tissue evidence="3">Leaf</tissue>
    </source>
</reference>
<feature type="compositionally biased region" description="Basic and acidic residues" evidence="2">
    <location>
        <begin position="708"/>
        <end position="720"/>
    </location>
</feature>
<dbReference type="EMBL" id="CM035431">
    <property type="protein sequence ID" value="KAH7297125.1"/>
    <property type="molecule type" value="Genomic_DNA"/>
</dbReference>
<dbReference type="OMA" id="QEDGYMT"/>
<keyword evidence="1" id="KW-0150">Chloroplast</keyword>
<evidence type="ECO:0000313" key="4">
    <source>
        <dbReference type="Proteomes" id="UP000825935"/>
    </source>
</evidence>
<feature type="region of interest" description="Disordered" evidence="2">
    <location>
        <begin position="619"/>
        <end position="720"/>
    </location>
</feature>
<keyword evidence="1" id="KW-0934">Plastid</keyword>
<feature type="compositionally biased region" description="Acidic residues" evidence="2">
    <location>
        <begin position="653"/>
        <end position="675"/>
    </location>
</feature>
<dbReference type="SUPFAM" id="SSF52540">
    <property type="entry name" value="P-loop containing nucleoside triphosphate hydrolases"/>
    <property type="match status" value="1"/>
</dbReference>
<evidence type="ECO:0000256" key="1">
    <source>
        <dbReference type="ARBA" id="ARBA00022528"/>
    </source>
</evidence>
<dbReference type="AlphaFoldDB" id="A0A8T2RNG5"/>
<keyword evidence="4" id="KW-1185">Reference proteome</keyword>
<comment type="caution">
    <text evidence="3">The sequence shown here is derived from an EMBL/GenBank/DDBJ whole genome shotgun (WGS) entry which is preliminary data.</text>
</comment>
<evidence type="ECO:0000313" key="3">
    <source>
        <dbReference type="EMBL" id="KAH7297125.1"/>
    </source>
</evidence>
<evidence type="ECO:0000256" key="2">
    <source>
        <dbReference type="SAM" id="MobiDB-lite"/>
    </source>
</evidence>
<sequence>MFVKMGPRLTHFLSCKRTRFISKLQKTMAEKPKLLYIIVHDGATSDNYGGKHSHLNSFRYTRPILQSALQLLGCKARHAFKISKRVFEVLREEFSKSLERRGSSSTERFEHDYTRHLSDSELDNTKEYSSEHIKKTAEENEVKFKEIRKKLYNVQLKRSTIVLSREDFMDVVCAAMSEYRYLGPNQRNDFVLASRIREKRSSMTVLLCGTSGCGKSTLSTLLASRLGITTVVSTDSIRHMMRSFVDERQNPLLYASTYSAGEHLDPVAVAEAKAKKRARKVSRRVGNVHSDSLQCQRLSNDRENGSGQRANEPFHCSETDVKGKSQLTNEDYYTQSCMEATVSSKTMAVQGYKAQSEMVIDSLDRLITSWEQKHESVIVEGVHLSLNFVMGLMKKHPSIIPFMIYIANEEKHLERFAVRAKYMTLDPAKNKYAKYIRNIRAIQDYLCKRADKYLIPKVNNTNMDQSVASIHATIFASLRRREGGEPFYDELTNTVKLVNDEFKNQCAANSLGSKGMLQLIRRRGSSRQLMALMNDDGSVAKTWPFESSIDTSRRLIIPKYNDEEDPNPLYSGEALEVSPVNLQFGNFGLSAWQNDMCGTSYSASMDGLSSRGDGVEYLSSHQSSRYGSSCSSSPRFMEGAEKELSNENRASASDDEHDDDDEPDDDAIDLDSEEELNGRREQQIEAELEGSVGDRSCASDEDDEYEAASDRDDSGEDEKKQKLTFRCMDRTILKVSSDVGCKSNSLLHQDPYYLDKVSSCGMMDKSHRYSNSKNSSTDVVARMNGQHPHCRSKSLPPLPTIYNLLWDASLSVGSVKRM</sequence>
<dbReference type="Pfam" id="PF13671">
    <property type="entry name" value="AAA_33"/>
    <property type="match status" value="1"/>
</dbReference>
<dbReference type="PANTHER" id="PTHR33477:SF3">
    <property type="entry name" value="P-LOOP NTPASE DOMAIN-CONTAINING PROTEIN LPA1 HOMOLOG 1"/>
    <property type="match status" value="1"/>
</dbReference>
<feature type="compositionally biased region" description="Low complexity" evidence="2">
    <location>
        <begin position="619"/>
        <end position="633"/>
    </location>
</feature>
<proteinExistence type="predicted"/>
<dbReference type="Gene3D" id="3.40.50.300">
    <property type="entry name" value="P-loop containing nucleotide triphosphate hydrolases"/>
    <property type="match status" value="1"/>
</dbReference>
<dbReference type="PANTHER" id="PTHR33477">
    <property type="entry name" value="P-LOOP NTPASE DOMAIN-CONTAINING PROTEIN LPA1 HOMOLOG 1"/>
    <property type="match status" value="1"/>
</dbReference>
<organism evidence="3 4">
    <name type="scientific">Ceratopteris richardii</name>
    <name type="common">Triangle waterfern</name>
    <dbReference type="NCBI Taxonomy" id="49495"/>
    <lineage>
        <taxon>Eukaryota</taxon>
        <taxon>Viridiplantae</taxon>
        <taxon>Streptophyta</taxon>
        <taxon>Embryophyta</taxon>
        <taxon>Tracheophyta</taxon>
        <taxon>Polypodiopsida</taxon>
        <taxon>Polypodiidae</taxon>
        <taxon>Polypodiales</taxon>
        <taxon>Pteridineae</taxon>
        <taxon>Pteridaceae</taxon>
        <taxon>Parkerioideae</taxon>
        <taxon>Ceratopteris</taxon>
    </lineage>
</organism>
<name>A0A8T2RNG5_CERRI</name>
<dbReference type="OrthoDB" id="10263927at2759"/>
<protein>
    <submittedName>
        <fullName evidence="3">Uncharacterized protein</fullName>
    </submittedName>
</protein>